<accession>A0A803MAR2</accession>
<reference evidence="1" key="1">
    <citation type="journal article" date="2017" name="Nature">
        <title>The genome of Chenopodium quinoa.</title>
        <authorList>
            <person name="Jarvis D.E."/>
            <person name="Ho Y.S."/>
            <person name="Lightfoot D.J."/>
            <person name="Schmoeckel S.M."/>
            <person name="Li B."/>
            <person name="Borm T.J.A."/>
            <person name="Ohyanagi H."/>
            <person name="Mineta K."/>
            <person name="Michell C.T."/>
            <person name="Saber N."/>
            <person name="Kharbatia N.M."/>
            <person name="Rupper R.R."/>
            <person name="Sharp A.R."/>
            <person name="Dally N."/>
            <person name="Boughton B.A."/>
            <person name="Woo Y.H."/>
            <person name="Gao G."/>
            <person name="Schijlen E.G.W.M."/>
            <person name="Guo X."/>
            <person name="Momin A.A."/>
            <person name="Negrao S."/>
            <person name="Al-Babili S."/>
            <person name="Gehring C."/>
            <person name="Roessner U."/>
            <person name="Jung C."/>
            <person name="Murphy K."/>
            <person name="Arold S.T."/>
            <person name="Gojobori T."/>
            <person name="van der Linden C.G."/>
            <person name="van Loo E.N."/>
            <person name="Jellen E.N."/>
            <person name="Maughan P.J."/>
            <person name="Tester M."/>
        </authorList>
    </citation>
    <scope>NUCLEOTIDE SEQUENCE [LARGE SCALE GENOMIC DNA]</scope>
    <source>
        <strain evidence="1">cv. PI 614886</strain>
    </source>
</reference>
<dbReference type="PANTHER" id="PTHR11439">
    <property type="entry name" value="GAG-POL-RELATED RETROTRANSPOSON"/>
    <property type="match status" value="1"/>
</dbReference>
<sequence length="159" mass="18036">MCTISVPRECSGCQNTRRSTFGFCILLVKSPVSWKSKRQSIVARSTAETEYRSITLTVCEVMWLKYLLNDMRMTKLGTTSVYCDNQAALAIAANPAHHEKTKHVDIDCHFIREKSNEGVIDPTYVHSTQQLKDIFTYILSVEQMNQLMTKLGVQSHSSL</sequence>
<dbReference type="AlphaFoldDB" id="A0A803MAR2"/>
<organism evidence="1 2">
    <name type="scientific">Chenopodium quinoa</name>
    <name type="common">Quinoa</name>
    <dbReference type="NCBI Taxonomy" id="63459"/>
    <lineage>
        <taxon>Eukaryota</taxon>
        <taxon>Viridiplantae</taxon>
        <taxon>Streptophyta</taxon>
        <taxon>Embryophyta</taxon>
        <taxon>Tracheophyta</taxon>
        <taxon>Spermatophyta</taxon>
        <taxon>Magnoliopsida</taxon>
        <taxon>eudicotyledons</taxon>
        <taxon>Gunneridae</taxon>
        <taxon>Pentapetalae</taxon>
        <taxon>Caryophyllales</taxon>
        <taxon>Chenopodiaceae</taxon>
        <taxon>Chenopodioideae</taxon>
        <taxon>Atripliceae</taxon>
        <taxon>Chenopodium</taxon>
    </lineage>
</organism>
<dbReference type="Proteomes" id="UP000596660">
    <property type="component" value="Unplaced"/>
</dbReference>
<protein>
    <submittedName>
        <fullName evidence="1">Uncharacterized protein</fullName>
    </submittedName>
</protein>
<reference evidence="1" key="2">
    <citation type="submission" date="2021-03" db="UniProtKB">
        <authorList>
            <consortium name="EnsemblPlants"/>
        </authorList>
    </citation>
    <scope>IDENTIFICATION</scope>
</reference>
<evidence type="ECO:0000313" key="2">
    <source>
        <dbReference type="Proteomes" id="UP000596660"/>
    </source>
</evidence>
<evidence type="ECO:0000313" key="1">
    <source>
        <dbReference type="EnsemblPlants" id="AUR62026179-RA:cds"/>
    </source>
</evidence>
<dbReference type="OMA" id="THNDHNI"/>
<keyword evidence="2" id="KW-1185">Reference proteome</keyword>
<name>A0A803MAR2_CHEQI</name>
<dbReference type="PANTHER" id="PTHR11439:SF498">
    <property type="entry name" value="DNAK FAMILY PROTEIN"/>
    <property type="match status" value="1"/>
</dbReference>
<dbReference type="Gramene" id="AUR62026179-RA">
    <property type="protein sequence ID" value="AUR62026179-RA:cds"/>
    <property type="gene ID" value="AUR62026179"/>
</dbReference>
<dbReference type="EnsemblPlants" id="AUR62026179-RA">
    <property type="protein sequence ID" value="AUR62026179-RA:cds"/>
    <property type="gene ID" value="AUR62026179"/>
</dbReference>
<dbReference type="CDD" id="cd09272">
    <property type="entry name" value="RNase_HI_RT_Ty1"/>
    <property type="match status" value="1"/>
</dbReference>
<proteinExistence type="predicted"/>